<keyword evidence="3 4" id="KW-0472">Membrane</keyword>
<dbReference type="SUPFAM" id="SSF103473">
    <property type="entry name" value="MFS general substrate transporter"/>
    <property type="match status" value="1"/>
</dbReference>
<evidence type="ECO:0000256" key="2">
    <source>
        <dbReference type="ARBA" id="ARBA00022989"/>
    </source>
</evidence>
<feature type="transmembrane region" description="Helical" evidence="4">
    <location>
        <begin position="17"/>
        <end position="36"/>
    </location>
</feature>
<accession>A0ABV2J345</accession>
<feature type="transmembrane region" description="Helical" evidence="4">
    <location>
        <begin position="336"/>
        <end position="355"/>
    </location>
</feature>
<evidence type="ECO:0000256" key="3">
    <source>
        <dbReference type="ARBA" id="ARBA00023136"/>
    </source>
</evidence>
<keyword evidence="1 4" id="KW-0812">Transmembrane</keyword>
<proteinExistence type="predicted"/>
<feature type="transmembrane region" description="Helical" evidence="4">
    <location>
        <begin position="367"/>
        <end position="386"/>
    </location>
</feature>
<organism evidence="6 7">
    <name type="scientific">Rhizobium aquaticum</name>
    <dbReference type="NCBI Taxonomy" id="1549636"/>
    <lineage>
        <taxon>Bacteria</taxon>
        <taxon>Pseudomonadati</taxon>
        <taxon>Pseudomonadota</taxon>
        <taxon>Alphaproteobacteria</taxon>
        <taxon>Hyphomicrobiales</taxon>
        <taxon>Rhizobiaceae</taxon>
        <taxon>Rhizobium/Agrobacterium group</taxon>
        <taxon>Rhizobium</taxon>
    </lineage>
</organism>
<feature type="transmembrane region" description="Helical" evidence="4">
    <location>
        <begin position="279"/>
        <end position="296"/>
    </location>
</feature>
<dbReference type="InterPro" id="IPR020846">
    <property type="entry name" value="MFS_dom"/>
</dbReference>
<feature type="transmembrane region" description="Helical" evidence="4">
    <location>
        <begin position="83"/>
        <end position="101"/>
    </location>
</feature>
<feature type="domain" description="Major facilitator superfamily (MFS) profile" evidence="5">
    <location>
        <begin position="16"/>
        <end position="390"/>
    </location>
</feature>
<evidence type="ECO:0000256" key="4">
    <source>
        <dbReference type="SAM" id="Phobius"/>
    </source>
</evidence>
<evidence type="ECO:0000313" key="6">
    <source>
        <dbReference type="EMBL" id="MET3615177.1"/>
    </source>
</evidence>
<name>A0ABV2J345_9HYPH</name>
<feature type="transmembrane region" description="Helical" evidence="4">
    <location>
        <begin position="48"/>
        <end position="71"/>
    </location>
</feature>
<gene>
    <name evidence="6" type="ORF">ABID16_003520</name>
</gene>
<feature type="transmembrane region" description="Helical" evidence="4">
    <location>
        <begin position="251"/>
        <end position="267"/>
    </location>
</feature>
<feature type="transmembrane region" description="Helical" evidence="4">
    <location>
        <begin position="302"/>
        <end position="324"/>
    </location>
</feature>
<dbReference type="Pfam" id="PF06779">
    <property type="entry name" value="MFS_4"/>
    <property type="match status" value="1"/>
</dbReference>
<dbReference type="Gene3D" id="1.20.1250.20">
    <property type="entry name" value="MFS general substrate transporter like domains"/>
    <property type="match status" value="1"/>
</dbReference>
<evidence type="ECO:0000256" key="1">
    <source>
        <dbReference type="ARBA" id="ARBA00022692"/>
    </source>
</evidence>
<dbReference type="PROSITE" id="PS50850">
    <property type="entry name" value="MFS"/>
    <property type="match status" value="1"/>
</dbReference>
<keyword evidence="2 4" id="KW-1133">Transmembrane helix</keyword>
<reference evidence="6 7" key="1">
    <citation type="submission" date="2024-06" db="EMBL/GenBank/DDBJ databases">
        <title>Genomic Encyclopedia of Type Strains, Phase IV (KMG-IV): sequencing the most valuable type-strain genomes for metagenomic binning, comparative biology and taxonomic classification.</title>
        <authorList>
            <person name="Goeker M."/>
        </authorList>
    </citation>
    <scope>NUCLEOTIDE SEQUENCE [LARGE SCALE GENOMIC DNA]</scope>
    <source>
        <strain evidence="6 7">DSM 29780</strain>
    </source>
</reference>
<feature type="transmembrane region" description="Helical" evidence="4">
    <location>
        <begin position="215"/>
        <end position="239"/>
    </location>
</feature>
<feature type="transmembrane region" description="Helical" evidence="4">
    <location>
        <begin position="174"/>
        <end position="194"/>
    </location>
</feature>
<dbReference type="InterPro" id="IPR036259">
    <property type="entry name" value="MFS_trans_sf"/>
</dbReference>
<dbReference type="EMBL" id="JBEPMB010000006">
    <property type="protein sequence ID" value="MET3615177.1"/>
    <property type="molecule type" value="Genomic_DNA"/>
</dbReference>
<dbReference type="InterPro" id="IPR010645">
    <property type="entry name" value="MFS_4"/>
</dbReference>
<feature type="transmembrane region" description="Helical" evidence="4">
    <location>
        <begin position="113"/>
        <end position="135"/>
    </location>
</feature>
<evidence type="ECO:0000259" key="5">
    <source>
        <dbReference type="PROSITE" id="PS50850"/>
    </source>
</evidence>
<dbReference type="PANTHER" id="PTHR23537:SF1">
    <property type="entry name" value="SUGAR TRANSPORTER"/>
    <property type="match status" value="1"/>
</dbReference>
<evidence type="ECO:0000313" key="7">
    <source>
        <dbReference type="Proteomes" id="UP001549047"/>
    </source>
</evidence>
<dbReference type="RefSeq" id="WP_354557663.1">
    <property type="nucleotide sequence ID" value="NZ_JBEPMB010000006.1"/>
</dbReference>
<comment type="caution">
    <text evidence="6">The sequence shown here is derived from an EMBL/GenBank/DDBJ whole genome shotgun (WGS) entry which is preliminary data.</text>
</comment>
<protein>
    <submittedName>
        <fullName evidence="6">MFS family arabinose efflux permease</fullName>
    </submittedName>
</protein>
<dbReference type="Proteomes" id="UP001549047">
    <property type="component" value="Unassembled WGS sequence"/>
</dbReference>
<keyword evidence="7" id="KW-1185">Reference proteome</keyword>
<dbReference type="PANTHER" id="PTHR23537">
    <property type="match status" value="1"/>
</dbReference>
<sequence length="390" mass="40434">MSNTALAPPDTIKPWQVMAAGMAAMLLTVGIARFAYTPMLPLMQAQTGMSPFVGGLLATVNYAGYMTGALFASTISDARRRYLVYRAGLVAGVIGTLGMGLTTQTWLWLVLRYVAGVGGASGMLLASGMVLAFLVRHGRRPELGLHFIGLAIGIILSGGLVMATMGWLDWAGQWHAFGAVTIALLIPAWFWMPAPDGATPQRAAGAAKVPHPGAWLLNLSYFCAGVGFVVSATFVVAAAAKVPQLSHLGPFIWIVVGLAAIPATLAWDRLARRIGDVPTLILAYALQIVGIVLPVVSHSAGAAIGGALLFGATFMGIVALTLALAGKRNKDNPSGAMARLTLSYGVAQIVAPAIVGRIASTTGSYDMGMIMAGGTMAIGIVLLWAYGRAS</sequence>
<feature type="transmembrane region" description="Helical" evidence="4">
    <location>
        <begin position="147"/>
        <end position="168"/>
    </location>
</feature>